<dbReference type="Proteomes" id="UP000249799">
    <property type="component" value="Chromosome"/>
</dbReference>
<dbReference type="PANTHER" id="PTHR44591">
    <property type="entry name" value="STRESS RESPONSE REGULATOR PROTEIN 1"/>
    <property type="match status" value="1"/>
</dbReference>
<evidence type="ECO:0000256" key="1">
    <source>
        <dbReference type="ARBA" id="ARBA00022553"/>
    </source>
</evidence>
<dbReference type="KEGG" id="bsed:DN745_17310"/>
<dbReference type="Pfam" id="PF01627">
    <property type="entry name" value="Hpt"/>
    <property type="match status" value="1"/>
</dbReference>
<dbReference type="PANTHER" id="PTHR44591:SF3">
    <property type="entry name" value="RESPONSE REGULATORY DOMAIN-CONTAINING PROTEIN"/>
    <property type="match status" value="1"/>
</dbReference>
<dbReference type="GO" id="GO:0000160">
    <property type="term" value="P:phosphorelay signal transduction system"/>
    <property type="evidence" value="ECO:0007669"/>
    <property type="project" value="InterPro"/>
</dbReference>
<protein>
    <submittedName>
        <fullName evidence="2">Uncharacterized protein</fullName>
    </submittedName>
</protein>
<dbReference type="SUPFAM" id="SSF47226">
    <property type="entry name" value="Histidine-containing phosphotransfer domain, HPT domain"/>
    <property type="match status" value="1"/>
</dbReference>
<sequence>MTSPPEAEAKQLAAALSELQKRFERLGADEMRLTAGARTLSEGVGLLLEELSGDAEAKPARLGLLCGGLEGLADLLEAYAPGLPAAEDSDAQSQPEEDADPMAQFREMFRAEARQRLRALSISMMSIFNEWSAREALTESAAHLHAIRGAASMLGLDKIAKLTTLMEEVVLQMAEAESFERAWPTRALLRGVHLLDAAVADEFLELDISRTVGAMRALHAYSTRNAQELPAELAGEPVSESGGEAAEASRITQPLEQVERESVGLVGAPKKKAPPVYTGEMGKRILIVDDIETIAASVGFILSELEVPIDMAENGAKALEMMRERPYSLVVSDVDMPRMDGVTLTRMVREDPEMRAIPVILLTSLDRPDERDAGIEAGATDYVIKGTIGGGELLNRVKELLVSAPDVPTGEYPQQADRLRVLIAEDVETIAASIAFVLSEGPFDIEIAENGALALSRLRRERYDLLLSDVEMPEMGGLELLEAVRADDALIDLPVILLTSLQNPEVQQRALNIGADRFLIKGEVGADSLRQILEDVAKARAEQPPIEVVEVDIMDTPFPSEKSSQ</sequence>
<dbReference type="InterPro" id="IPR036641">
    <property type="entry name" value="HPT_dom_sf"/>
</dbReference>
<dbReference type="EMBL" id="CP030032">
    <property type="protein sequence ID" value="AWV90988.1"/>
    <property type="molecule type" value="Genomic_DNA"/>
</dbReference>
<dbReference type="CDD" id="cd00088">
    <property type="entry name" value="HPT"/>
    <property type="match status" value="1"/>
</dbReference>
<accession>A0A2Z4FQU8</accession>
<dbReference type="RefSeq" id="WP_111336832.1">
    <property type="nucleotide sequence ID" value="NZ_CP030032.1"/>
</dbReference>
<dbReference type="OrthoDB" id="9786548at2"/>
<dbReference type="CDD" id="cd00156">
    <property type="entry name" value="REC"/>
    <property type="match status" value="1"/>
</dbReference>
<dbReference type="AlphaFoldDB" id="A0A2Z4FQU8"/>
<dbReference type="InterPro" id="IPR050595">
    <property type="entry name" value="Bact_response_regulator"/>
</dbReference>
<dbReference type="PROSITE" id="PS50110">
    <property type="entry name" value="RESPONSE_REGULATORY"/>
    <property type="match status" value="2"/>
</dbReference>
<reference evidence="2 3" key="1">
    <citation type="submission" date="2018-06" db="EMBL/GenBank/DDBJ databases">
        <title>Lujinxingia sediminis gen. nov. sp. nov., a new facultative anaerobic member of the class Deltaproteobacteria, and proposal of Lujinxingaceae fam. nov.</title>
        <authorList>
            <person name="Guo L.-Y."/>
            <person name="Li C.-M."/>
            <person name="Wang S."/>
            <person name="Du Z.-J."/>
        </authorList>
    </citation>
    <scope>NUCLEOTIDE SEQUENCE [LARGE SCALE GENOMIC DNA]</scope>
    <source>
        <strain evidence="2 3">FA350</strain>
    </source>
</reference>
<evidence type="ECO:0000313" key="2">
    <source>
        <dbReference type="EMBL" id="AWV90988.1"/>
    </source>
</evidence>
<name>A0A2Z4FQU8_9DELT</name>
<dbReference type="InterPro" id="IPR011006">
    <property type="entry name" value="CheY-like_superfamily"/>
</dbReference>
<dbReference type="InterPro" id="IPR008207">
    <property type="entry name" value="Sig_transdc_His_kin_Hpt_dom"/>
</dbReference>
<organism evidence="2 3">
    <name type="scientific">Bradymonas sediminis</name>
    <dbReference type="NCBI Taxonomy" id="1548548"/>
    <lineage>
        <taxon>Bacteria</taxon>
        <taxon>Deltaproteobacteria</taxon>
        <taxon>Bradymonadales</taxon>
        <taxon>Bradymonadaceae</taxon>
        <taxon>Bradymonas</taxon>
    </lineage>
</organism>
<dbReference type="SMART" id="SM00448">
    <property type="entry name" value="REC"/>
    <property type="match status" value="2"/>
</dbReference>
<dbReference type="SUPFAM" id="SSF52172">
    <property type="entry name" value="CheY-like"/>
    <property type="match status" value="2"/>
</dbReference>
<proteinExistence type="predicted"/>
<keyword evidence="3" id="KW-1185">Reference proteome</keyword>
<dbReference type="Gene3D" id="1.20.120.160">
    <property type="entry name" value="HPT domain"/>
    <property type="match status" value="1"/>
</dbReference>
<evidence type="ECO:0000313" key="3">
    <source>
        <dbReference type="Proteomes" id="UP000249799"/>
    </source>
</evidence>
<dbReference type="Pfam" id="PF00072">
    <property type="entry name" value="Response_reg"/>
    <property type="match status" value="2"/>
</dbReference>
<dbReference type="Gene3D" id="3.40.50.2300">
    <property type="match status" value="2"/>
</dbReference>
<keyword evidence="1" id="KW-0597">Phosphoprotein</keyword>
<dbReference type="PROSITE" id="PS50894">
    <property type="entry name" value="HPT"/>
    <property type="match status" value="1"/>
</dbReference>
<gene>
    <name evidence="2" type="ORF">DN745_17310</name>
</gene>
<dbReference type="InterPro" id="IPR001789">
    <property type="entry name" value="Sig_transdc_resp-reg_receiver"/>
</dbReference>